<keyword evidence="5" id="KW-1185">Reference proteome</keyword>
<evidence type="ECO:0000259" key="2">
    <source>
        <dbReference type="Pfam" id="PF08044"/>
    </source>
</evidence>
<proteinExistence type="predicted"/>
<evidence type="ECO:0000313" key="5">
    <source>
        <dbReference type="Proteomes" id="UP000199632"/>
    </source>
</evidence>
<dbReference type="InterPro" id="IPR012551">
    <property type="entry name" value="DUF1707_SHOCT-like"/>
</dbReference>
<feature type="domain" description="2TM" evidence="3">
    <location>
        <begin position="71"/>
        <end position="126"/>
    </location>
</feature>
<dbReference type="Pfam" id="PF13239">
    <property type="entry name" value="2TM"/>
    <property type="match status" value="1"/>
</dbReference>
<dbReference type="Proteomes" id="UP000199632">
    <property type="component" value="Unassembled WGS sequence"/>
</dbReference>
<dbReference type="STRING" id="137265.SAMN05421684_0408"/>
<dbReference type="EMBL" id="FNQB01000001">
    <property type="protein sequence ID" value="SDY56873.1"/>
    <property type="molecule type" value="Genomic_DNA"/>
</dbReference>
<keyword evidence="1" id="KW-0472">Membrane</keyword>
<evidence type="ECO:0000259" key="3">
    <source>
        <dbReference type="Pfam" id="PF13239"/>
    </source>
</evidence>
<feature type="transmembrane region" description="Helical" evidence="1">
    <location>
        <begin position="86"/>
        <end position="111"/>
    </location>
</feature>
<dbReference type="PANTHER" id="PTHR40763:SF5">
    <property type="entry name" value="MEMBRANE PROTEIN"/>
    <property type="match status" value="1"/>
</dbReference>
<gene>
    <name evidence="4" type="ORF">SAMN05421684_0408</name>
</gene>
<keyword evidence="1" id="KW-1133">Transmembrane helix</keyword>
<name>A0A1H3KXH8_9ACTN</name>
<dbReference type="InterPro" id="IPR025698">
    <property type="entry name" value="2TM_dom"/>
</dbReference>
<sequence length="153" mass="17069">MTKPHERVSNAEREAAARMLADAAGAGYLTTEEFDGRVSVAYSAVTRADLDRVAAEIPSEWVRGWEKSRRRADRLVAQQASARKHLAAYIAGSGLMITIWFVVGLATGAWYPWPLWPILGWGFGVYHQTKPLRQARQLRNENSARQLGRGTAF</sequence>
<reference evidence="5" key="1">
    <citation type="submission" date="2016-10" db="EMBL/GenBank/DDBJ databases">
        <authorList>
            <person name="Varghese N."/>
            <person name="Submissions S."/>
        </authorList>
    </citation>
    <scope>NUCLEOTIDE SEQUENCE [LARGE SCALE GENOMIC DNA]</scope>
    <source>
        <strain evidence="5">DSM 44718</strain>
    </source>
</reference>
<evidence type="ECO:0000313" key="4">
    <source>
        <dbReference type="EMBL" id="SDY56873.1"/>
    </source>
</evidence>
<accession>A0A1H3KXH8</accession>
<dbReference type="RefSeq" id="WP_176984734.1">
    <property type="nucleotide sequence ID" value="NZ_BOND01000030.1"/>
</dbReference>
<organism evidence="4 5">
    <name type="scientific">Asanoa ishikariensis</name>
    <dbReference type="NCBI Taxonomy" id="137265"/>
    <lineage>
        <taxon>Bacteria</taxon>
        <taxon>Bacillati</taxon>
        <taxon>Actinomycetota</taxon>
        <taxon>Actinomycetes</taxon>
        <taxon>Micromonosporales</taxon>
        <taxon>Micromonosporaceae</taxon>
        <taxon>Asanoa</taxon>
    </lineage>
</organism>
<evidence type="ECO:0000256" key="1">
    <source>
        <dbReference type="SAM" id="Phobius"/>
    </source>
</evidence>
<dbReference type="Pfam" id="PF08044">
    <property type="entry name" value="DUF1707"/>
    <property type="match status" value="1"/>
</dbReference>
<keyword evidence="1" id="KW-0812">Transmembrane</keyword>
<dbReference type="PANTHER" id="PTHR40763">
    <property type="entry name" value="MEMBRANE PROTEIN-RELATED"/>
    <property type="match status" value="1"/>
</dbReference>
<protein>
    <submittedName>
        <fullName evidence="4">2TM domain-containing protein</fullName>
    </submittedName>
</protein>
<dbReference type="AlphaFoldDB" id="A0A1H3KXH8"/>
<feature type="domain" description="DUF1707" evidence="2">
    <location>
        <begin position="7"/>
        <end position="58"/>
    </location>
</feature>